<evidence type="ECO:0008006" key="5">
    <source>
        <dbReference type="Google" id="ProtNLM"/>
    </source>
</evidence>
<sequence>MNEIKCPNCGEVFTVNESQYAELLSQVRTAEFDKELHERMKQELALAEQKAMNEQQTKLAQKDQEIAQLQSQIQKFDTEKELAKKEVEQTSHEALLAKDKEVLALENQLATLRLEHENQLQKTLSDIEKERDQVKNQLLLQEKENELSLASVKQNYEAQLKAASEQVEFYKNFKAQQSTKAIGESLEQYAESEFNKVRSFAFPNAYFEKDNKVSARGSKGDFIFRECDENGVEIISIMFEMKNEADGTEKKHKNADFYKELDKDRREKNCEYAVLVTMLEADNDYFNTGIVDVSHEYEKMYVVRPQFFIQLIGLLRNAALNSLKYKQELALVREQNIDITHFEEDLDAFKLAFAKNYNSASTNFGKAIDEIDKAIKRMEEVKKFLTTSENQLRLANNKLEDVSVKKLTRKNPTMKAKFEALKGGEEAVENELLVLGTEEVDESKNINYDELEELLEQQFTMEFSNLEKLELECKEISSPDKLGDVILDEIWDRFANQIGLDMTSDTLLKQYNDKHPNGYTKEEGAKIMKDKRYTDAKNAMKEKQKSGNLKDEYTGKTLN</sequence>
<feature type="coiled-coil region" evidence="1">
    <location>
        <begin position="30"/>
        <end position="173"/>
    </location>
</feature>
<evidence type="ECO:0000256" key="1">
    <source>
        <dbReference type="SAM" id="Coils"/>
    </source>
</evidence>
<dbReference type="EMBL" id="AFUU01000004">
    <property type="protein sequence ID" value="EGV01058.1"/>
    <property type="molecule type" value="Genomic_DNA"/>
</dbReference>
<feature type="region of interest" description="Disordered" evidence="2">
    <location>
        <begin position="537"/>
        <end position="559"/>
    </location>
</feature>
<organism evidence="3 4">
    <name type="scientific">Streptococcus oralis SK313</name>
    <dbReference type="NCBI Taxonomy" id="1035190"/>
    <lineage>
        <taxon>Bacteria</taxon>
        <taxon>Bacillati</taxon>
        <taxon>Bacillota</taxon>
        <taxon>Bacilli</taxon>
        <taxon>Lactobacillales</taxon>
        <taxon>Streptococcaceae</taxon>
        <taxon>Streptococcus</taxon>
    </lineage>
</organism>
<dbReference type="Pfam" id="PF09903">
    <property type="entry name" value="DUF2130"/>
    <property type="match status" value="1"/>
</dbReference>
<keyword evidence="1" id="KW-0175">Coiled coil</keyword>
<dbReference type="AlphaFoldDB" id="F9Q4W8"/>
<dbReference type="InterPro" id="IPR019219">
    <property type="entry name" value="DUF2130"/>
</dbReference>
<name>F9Q4W8_STROR</name>
<reference evidence="3 4" key="1">
    <citation type="submission" date="2011-07" db="EMBL/GenBank/DDBJ databases">
        <authorList>
            <person name="Harkins D.M."/>
            <person name="Madupu R."/>
            <person name="Durkin A.S."/>
            <person name="Torralba M."/>
            <person name="Methe B."/>
            <person name="Sutton G.G."/>
            <person name="Nelson K.E."/>
        </authorList>
    </citation>
    <scope>NUCLEOTIDE SEQUENCE [LARGE SCALE GENOMIC DNA]</scope>
    <source>
        <strain evidence="3 4">SK313</strain>
    </source>
</reference>
<evidence type="ECO:0000313" key="4">
    <source>
        <dbReference type="Proteomes" id="UP000005621"/>
    </source>
</evidence>
<proteinExistence type="predicted"/>
<evidence type="ECO:0000256" key="2">
    <source>
        <dbReference type="SAM" id="MobiDB-lite"/>
    </source>
</evidence>
<gene>
    <name evidence="3" type="ORF">HMPREF9950_0663</name>
</gene>
<dbReference type="Proteomes" id="UP000005621">
    <property type="component" value="Unassembled WGS sequence"/>
</dbReference>
<protein>
    <recommendedName>
        <fullName evidence="5">PF09903 family protein</fullName>
    </recommendedName>
</protein>
<comment type="caution">
    <text evidence="3">The sequence shown here is derived from an EMBL/GenBank/DDBJ whole genome shotgun (WGS) entry which is preliminary data.</text>
</comment>
<evidence type="ECO:0000313" key="3">
    <source>
        <dbReference type="EMBL" id="EGV01058.1"/>
    </source>
</evidence>
<accession>F9Q4W8</accession>
<dbReference type="PATRIC" id="fig|1035190.4.peg.1792"/>